<keyword evidence="1" id="KW-1133">Transmembrane helix</keyword>
<evidence type="ECO:0000313" key="3">
    <source>
        <dbReference type="Proteomes" id="UP000254848"/>
    </source>
</evidence>
<comment type="caution">
    <text evidence="2">The sequence shown here is derived from an EMBL/GenBank/DDBJ whole genome shotgun (WGS) entry which is preliminary data.</text>
</comment>
<feature type="transmembrane region" description="Helical" evidence="1">
    <location>
        <begin position="46"/>
        <end position="63"/>
    </location>
</feature>
<proteinExistence type="predicted"/>
<dbReference type="RefSeq" id="WP_115459703.1">
    <property type="nucleotide sequence ID" value="NZ_QRAP01000008.1"/>
</dbReference>
<evidence type="ECO:0000313" key="2">
    <source>
        <dbReference type="EMBL" id="RDK87949.1"/>
    </source>
</evidence>
<name>A0A370QHZ2_9GAMM</name>
<accession>A0A370QHZ2</accession>
<keyword evidence="1" id="KW-0812">Transmembrane</keyword>
<reference evidence="2 3" key="1">
    <citation type="submission" date="2018-07" db="EMBL/GenBank/DDBJ databases">
        <title>Genomic Encyclopedia of Type Strains, Phase IV (KMG-IV): sequencing the most valuable type-strain genomes for metagenomic binning, comparative biology and taxonomic classification.</title>
        <authorList>
            <person name="Goeker M."/>
        </authorList>
    </citation>
    <scope>NUCLEOTIDE SEQUENCE [LARGE SCALE GENOMIC DNA]</scope>
    <source>
        <strain evidence="2 3">DSM 103736</strain>
    </source>
</reference>
<feature type="transmembrane region" description="Helical" evidence="1">
    <location>
        <begin position="21"/>
        <end position="40"/>
    </location>
</feature>
<organism evidence="2 3">
    <name type="scientific">Enterobacillus tribolii</name>
    <dbReference type="NCBI Taxonomy" id="1487935"/>
    <lineage>
        <taxon>Bacteria</taxon>
        <taxon>Pseudomonadati</taxon>
        <taxon>Pseudomonadota</taxon>
        <taxon>Gammaproteobacteria</taxon>
        <taxon>Enterobacterales</taxon>
        <taxon>Hafniaceae</taxon>
        <taxon>Enterobacillus</taxon>
    </lineage>
</organism>
<gene>
    <name evidence="2" type="ORF">C8D90_108231</name>
</gene>
<dbReference type="Proteomes" id="UP000254848">
    <property type="component" value="Unassembled WGS sequence"/>
</dbReference>
<dbReference type="EMBL" id="QRAP01000008">
    <property type="protein sequence ID" value="RDK87949.1"/>
    <property type="molecule type" value="Genomic_DNA"/>
</dbReference>
<dbReference type="AlphaFoldDB" id="A0A370QHZ2"/>
<keyword evidence="3" id="KW-1185">Reference proteome</keyword>
<evidence type="ECO:0000256" key="1">
    <source>
        <dbReference type="SAM" id="Phobius"/>
    </source>
</evidence>
<keyword evidence="1" id="KW-0472">Membrane</keyword>
<protein>
    <submittedName>
        <fullName evidence="2">Uncharacterized protein</fullName>
    </submittedName>
</protein>
<dbReference type="OrthoDB" id="6631401at2"/>
<sequence length="85" mass="9775">MGISEEESIRRLINEKSSGGHMDKWLAIISALYFLLMLWYERSPGVLVLAAGIFIVSFSSYLRKRRKVKNYRMKLSELSSESSLS</sequence>